<keyword evidence="5" id="KW-0496">Mitochondrion</keyword>
<evidence type="ECO:0000256" key="2">
    <source>
        <dbReference type="ARBA" id="ARBA00010152"/>
    </source>
</evidence>
<dbReference type="PANTHER" id="PTHR21338">
    <property type="entry name" value="MITOCHONDRIAL RIBOSOMAL PROTEIN L41"/>
    <property type="match status" value="1"/>
</dbReference>
<dbReference type="InterPro" id="IPR019189">
    <property type="entry name" value="Ribosomal_mL41"/>
</dbReference>
<reference evidence="8" key="2">
    <citation type="submission" date="2020-11" db="EMBL/GenBank/DDBJ databases">
        <title>Whole genome sequencing of Colletotrichum sp.</title>
        <authorList>
            <person name="Li H."/>
        </authorList>
    </citation>
    <scope>NUCLEOTIDE SEQUENCE</scope>
    <source>
        <strain evidence="8">CkLH20</strain>
    </source>
</reference>
<keyword evidence="9" id="KW-1185">Reference proteome</keyword>
<proteinExistence type="inferred from homology"/>
<evidence type="ECO:0000256" key="7">
    <source>
        <dbReference type="SAM" id="MobiDB-lite"/>
    </source>
</evidence>
<keyword evidence="6" id="KW-0687">Ribonucleoprotein</keyword>
<accession>A0A9P6I4V0</accession>
<evidence type="ECO:0008006" key="10">
    <source>
        <dbReference type="Google" id="ProtNLM"/>
    </source>
</evidence>
<dbReference type="RefSeq" id="XP_038745720.1">
    <property type="nucleotide sequence ID" value="XM_038888919.1"/>
</dbReference>
<dbReference type="GO" id="GO:0003735">
    <property type="term" value="F:structural constituent of ribosome"/>
    <property type="evidence" value="ECO:0007669"/>
    <property type="project" value="InterPro"/>
</dbReference>
<evidence type="ECO:0000313" key="8">
    <source>
        <dbReference type="EMBL" id="KAF9876259.1"/>
    </source>
</evidence>
<comment type="similarity">
    <text evidence="2">Belongs to the mitochondrion-specific ribosomal protein mL41 family.</text>
</comment>
<name>A0A9P6I4V0_9PEZI</name>
<keyword evidence="3" id="KW-0809">Transit peptide</keyword>
<evidence type="ECO:0000256" key="1">
    <source>
        <dbReference type="ARBA" id="ARBA00004173"/>
    </source>
</evidence>
<dbReference type="EMBL" id="JAATWM020000018">
    <property type="protein sequence ID" value="KAF9876259.1"/>
    <property type="molecule type" value="Genomic_DNA"/>
</dbReference>
<dbReference type="AlphaFoldDB" id="A0A9P6I4V0"/>
<protein>
    <recommendedName>
        <fullName evidence="10">54S ribosomal protein L27</fullName>
    </recommendedName>
</protein>
<feature type="region of interest" description="Disordered" evidence="7">
    <location>
        <begin position="79"/>
        <end position="104"/>
    </location>
</feature>
<comment type="caution">
    <text evidence="8">The sequence shown here is derived from an EMBL/GenBank/DDBJ whole genome shotgun (WGS) entry which is preliminary data.</text>
</comment>
<dbReference type="GeneID" id="62161993"/>
<dbReference type="OrthoDB" id="408933at2759"/>
<evidence type="ECO:0000256" key="3">
    <source>
        <dbReference type="ARBA" id="ARBA00022946"/>
    </source>
</evidence>
<dbReference type="PANTHER" id="PTHR21338:SF0">
    <property type="entry name" value="LARGE RIBOSOMAL SUBUNIT PROTEIN ML41"/>
    <property type="match status" value="1"/>
</dbReference>
<reference evidence="8" key="1">
    <citation type="submission" date="2020-03" db="EMBL/GenBank/DDBJ databases">
        <authorList>
            <person name="He L."/>
        </authorList>
    </citation>
    <scope>NUCLEOTIDE SEQUENCE</scope>
    <source>
        <strain evidence="8">CkLH20</strain>
    </source>
</reference>
<dbReference type="Proteomes" id="UP000781932">
    <property type="component" value="Unassembled WGS sequence"/>
</dbReference>
<dbReference type="GO" id="GO:0005762">
    <property type="term" value="C:mitochondrial large ribosomal subunit"/>
    <property type="evidence" value="ECO:0007669"/>
    <property type="project" value="InterPro"/>
</dbReference>
<dbReference type="GO" id="GO:0006412">
    <property type="term" value="P:translation"/>
    <property type="evidence" value="ECO:0007669"/>
    <property type="project" value="TreeGrafter"/>
</dbReference>
<comment type="subcellular location">
    <subcellularLocation>
        <location evidence="1">Mitochondrion</location>
    </subcellularLocation>
</comment>
<organism evidence="8 9">
    <name type="scientific">Colletotrichum karsti</name>
    <dbReference type="NCBI Taxonomy" id="1095194"/>
    <lineage>
        <taxon>Eukaryota</taxon>
        <taxon>Fungi</taxon>
        <taxon>Dikarya</taxon>
        <taxon>Ascomycota</taxon>
        <taxon>Pezizomycotina</taxon>
        <taxon>Sordariomycetes</taxon>
        <taxon>Hypocreomycetidae</taxon>
        <taxon>Glomerellales</taxon>
        <taxon>Glomerellaceae</taxon>
        <taxon>Colletotrichum</taxon>
        <taxon>Colletotrichum boninense species complex</taxon>
    </lineage>
</organism>
<evidence type="ECO:0000313" key="9">
    <source>
        <dbReference type="Proteomes" id="UP000781932"/>
    </source>
</evidence>
<sequence length="104" mass="11904">MRPSPVLQVLKFRHVRLTTKDVNKGFYKGNRTGPTGKHTKYGGYIIQFHKVRTYVVPKGLKACQLTPFVSDMVEAFPPDYGKDPLGPRSPQRFLENWKQQNGVN</sequence>
<evidence type="ECO:0000256" key="5">
    <source>
        <dbReference type="ARBA" id="ARBA00023128"/>
    </source>
</evidence>
<evidence type="ECO:0000256" key="6">
    <source>
        <dbReference type="ARBA" id="ARBA00023274"/>
    </source>
</evidence>
<gene>
    <name evidence="8" type="ORF">CkaCkLH20_06202</name>
</gene>
<evidence type="ECO:0000256" key="4">
    <source>
        <dbReference type="ARBA" id="ARBA00022980"/>
    </source>
</evidence>
<dbReference type="Pfam" id="PF09809">
    <property type="entry name" value="MRP-L27"/>
    <property type="match status" value="1"/>
</dbReference>
<keyword evidence="4" id="KW-0689">Ribosomal protein</keyword>